<dbReference type="InterPro" id="IPR001480">
    <property type="entry name" value="Bulb-type_lectin_dom"/>
</dbReference>
<dbReference type="FunFam" id="2.90.10.10:FF:000001">
    <property type="entry name" value="G-type lectin S-receptor-like serine/threonine-protein kinase"/>
    <property type="match status" value="1"/>
</dbReference>
<dbReference type="Pfam" id="PF00954">
    <property type="entry name" value="S_locus_glycop"/>
    <property type="match status" value="1"/>
</dbReference>
<dbReference type="SUPFAM" id="SSF51110">
    <property type="entry name" value="alpha-D-mannose-specific plant lectins"/>
    <property type="match status" value="1"/>
</dbReference>
<dbReference type="Proteomes" id="UP000594261">
    <property type="component" value="Chromosome 5"/>
</dbReference>
<dbReference type="Gramene" id="QL05p080206:mrna">
    <property type="protein sequence ID" value="QL05p080206:mrna"/>
    <property type="gene ID" value="QL05p080206"/>
</dbReference>
<dbReference type="OMA" id="MAECSIN"/>
<dbReference type="PANTHER" id="PTHR32444:SF198">
    <property type="entry name" value="BULB-TYPE LECTIN DOMAIN-CONTAINING PROTEIN"/>
    <property type="match status" value="1"/>
</dbReference>
<dbReference type="InterPro" id="IPR000858">
    <property type="entry name" value="S_locus_glycoprot_dom"/>
</dbReference>
<sequence length="294" mass="33021">MGFLSKSNLFVLCCLCLNFGVAVDTIRSSQSIKDTDSDYIISNGSTFKLGFFSPVNSTNRYLGIWYNRISVFTVVWVANREKPLKDYSGVLTISEDGNLVVLNGQMEILWSSNVTNSVVNPSAQLLDLGNLVLRDNTRTTIWEGFQFPTNTMLPKMKISANARTGKKVQLTSWKSPSDPSIGSFSSGFDPLNIGLPQSFIWKDRSPYWRSGQWNGRIFIGVPNMDSAFRNGFSIETDEKGTISLSFSYVTESLIHLVHNSNGNLEQRSWDDKKKDWVVVLKALQSKSVWRTVLV</sequence>
<dbReference type="AlphaFoldDB" id="A0A7N2R5P4"/>
<evidence type="ECO:0000313" key="7">
    <source>
        <dbReference type="Proteomes" id="UP000594261"/>
    </source>
</evidence>
<dbReference type="CDD" id="cd00028">
    <property type="entry name" value="B_lectin"/>
    <property type="match status" value="1"/>
</dbReference>
<evidence type="ECO:0000313" key="6">
    <source>
        <dbReference type="EnsemblPlants" id="QL05p080206:mrna"/>
    </source>
</evidence>
<evidence type="ECO:0000259" key="5">
    <source>
        <dbReference type="PROSITE" id="PS50927"/>
    </source>
</evidence>
<evidence type="ECO:0000256" key="1">
    <source>
        <dbReference type="ARBA" id="ARBA00022729"/>
    </source>
</evidence>
<evidence type="ECO:0000256" key="4">
    <source>
        <dbReference type="SAM" id="SignalP"/>
    </source>
</evidence>
<keyword evidence="1 4" id="KW-0732">Signal</keyword>
<accession>A0A7N2R5P4</accession>
<evidence type="ECO:0000256" key="2">
    <source>
        <dbReference type="ARBA" id="ARBA00023157"/>
    </source>
</evidence>
<keyword evidence="7" id="KW-1185">Reference proteome</keyword>
<feature type="domain" description="Bulb-type lectin" evidence="5">
    <location>
        <begin position="23"/>
        <end position="146"/>
    </location>
</feature>
<dbReference type="Pfam" id="PF01453">
    <property type="entry name" value="B_lectin"/>
    <property type="match status" value="1"/>
</dbReference>
<protein>
    <recommendedName>
        <fullName evidence="5">Bulb-type lectin domain-containing protein</fullName>
    </recommendedName>
</protein>
<dbReference type="InterPro" id="IPR036426">
    <property type="entry name" value="Bulb-type_lectin_dom_sf"/>
</dbReference>
<feature type="chain" id="PRO_5029776210" description="Bulb-type lectin domain-containing protein" evidence="4">
    <location>
        <begin position="23"/>
        <end position="294"/>
    </location>
</feature>
<organism evidence="6 7">
    <name type="scientific">Quercus lobata</name>
    <name type="common">Valley oak</name>
    <dbReference type="NCBI Taxonomy" id="97700"/>
    <lineage>
        <taxon>Eukaryota</taxon>
        <taxon>Viridiplantae</taxon>
        <taxon>Streptophyta</taxon>
        <taxon>Embryophyta</taxon>
        <taxon>Tracheophyta</taxon>
        <taxon>Spermatophyta</taxon>
        <taxon>Magnoliopsida</taxon>
        <taxon>eudicotyledons</taxon>
        <taxon>Gunneridae</taxon>
        <taxon>Pentapetalae</taxon>
        <taxon>rosids</taxon>
        <taxon>fabids</taxon>
        <taxon>Fagales</taxon>
        <taxon>Fagaceae</taxon>
        <taxon>Quercus</taxon>
    </lineage>
</organism>
<dbReference type="SMART" id="SM00108">
    <property type="entry name" value="B_lectin"/>
    <property type="match status" value="1"/>
</dbReference>
<dbReference type="InParanoid" id="A0A7N2R5P4"/>
<keyword evidence="2" id="KW-1015">Disulfide bond</keyword>
<keyword evidence="3" id="KW-0325">Glycoprotein</keyword>
<proteinExistence type="predicted"/>
<feature type="signal peptide" evidence="4">
    <location>
        <begin position="1"/>
        <end position="22"/>
    </location>
</feature>
<reference evidence="6" key="2">
    <citation type="submission" date="2021-01" db="UniProtKB">
        <authorList>
            <consortium name="EnsemblPlants"/>
        </authorList>
    </citation>
    <scope>IDENTIFICATION</scope>
</reference>
<dbReference type="PROSITE" id="PS50927">
    <property type="entry name" value="BULB_LECTIN"/>
    <property type="match status" value="1"/>
</dbReference>
<dbReference type="EMBL" id="LRBV02000005">
    <property type="status" value="NOT_ANNOTATED_CDS"/>
    <property type="molecule type" value="Genomic_DNA"/>
</dbReference>
<name>A0A7N2R5P4_QUELO</name>
<dbReference type="Gene3D" id="2.90.10.10">
    <property type="entry name" value="Bulb-type lectin domain"/>
    <property type="match status" value="1"/>
</dbReference>
<dbReference type="PANTHER" id="PTHR32444">
    <property type="entry name" value="BULB-TYPE LECTIN DOMAIN-CONTAINING PROTEIN"/>
    <property type="match status" value="1"/>
</dbReference>
<dbReference type="EnsemblPlants" id="QL05p080206:mrna">
    <property type="protein sequence ID" value="QL05p080206:mrna"/>
    <property type="gene ID" value="QL05p080206"/>
</dbReference>
<reference evidence="6 7" key="1">
    <citation type="journal article" date="2016" name="G3 (Bethesda)">
        <title>First Draft Assembly and Annotation of the Genome of a California Endemic Oak Quercus lobata Nee (Fagaceae).</title>
        <authorList>
            <person name="Sork V.L."/>
            <person name="Fitz-Gibbon S.T."/>
            <person name="Puiu D."/>
            <person name="Crepeau M."/>
            <person name="Gugger P.F."/>
            <person name="Sherman R."/>
            <person name="Stevens K."/>
            <person name="Langley C.H."/>
            <person name="Pellegrini M."/>
            <person name="Salzberg S.L."/>
        </authorList>
    </citation>
    <scope>NUCLEOTIDE SEQUENCE [LARGE SCALE GENOMIC DNA]</scope>
    <source>
        <strain evidence="6 7">cv. SW786</strain>
    </source>
</reference>
<evidence type="ECO:0000256" key="3">
    <source>
        <dbReference type="ARBA" id="ARBA00023180"/>
    </source>
</evidence>
<dbReference type="GO" id="GO:0048544">
    <property type="term" value="P:recognition of pollen"/>
    <property type="evidence" value="ECO:0007669"/>
    <property type="project" value="InterPro"/>
</dbReference>